<sequence>MTSPSDRRERIQERAAHRLQNSSPPPPQPFSHLPTTRQQGNQRNTDDPFAPPNPQIHESSAQALNRSRETVADIRAQAEAARAAIPAPPCRQGVPIPQPPVAVGSAAIAALRQQAYAVNLADIRAQPEVARAAIPPPPPRRQGVSIPQPPLPQPPVAASRQQTDAVNVAYIRAHTEAARAAIPPLPPQQGVPIPQPPVAVGSAAIAALRQQADAANQQLLNTTAQRRHNASTIT</sequence>
<dbReference type="Proteomes" id="UP000054279">
    <property type="component" value="Unassembled WGS sequence"/>
</dbReference>
<gene>
    <name evidence="2" type="ORF">M422DRAFT_274059</name>
</gene>
<evidence type="ECO:0000256" key="1">
    <source>
        <dbReference type="SAM" id="MobiDB-lite"/>
    </source>
</evidence>
<protein>
    <submittedName>
        <fullName evidence="2">Uncharacterized protein</fullName>
    </submittedName>
</protein>
<reference evidence="2 3" key="1">
    <citation type="submission" date="2014-06" db="EMBL/GenBank/DDBJ databases">
        <title>Evolutionary Origins and Diversification of the Mycorrhizal Mutualists.</title>
        <authorList>
            <consortium name="DOE Joint Genome Institute"/>
            <consortium name="Mycorrhizal Genomics Consortium"/>
            <person name="Kohler A."/>
            <person name="Kuo A."/>
            <person name="Nagy L.G."/>
            <person name="Floudas D."/>
            <person name="Copeland A."/>
            <person name="Barry K.W."/>
            <person name="Cichocki N."/>
            <person name="Veneault-Fourrey C."/>
            <person name="LaButti K."/>
            <person name="Lindquist E.A."/>
            <person name="Lipzen A."/>
            <person name="Lundell T."/>
            <person name="Morin E."/>
            <person name="Murat C."/>
            <person name="Riley R."/>
            <person name="Ohm R."/>
            <person name="Sun H."/>
            <person name="Tunlid A."/>
            <person name="Henrissat B."/>
            <person name="Grigoriev I.V."/>
            <person name="Hibbett D.S."/>
            <person name="Martin F."/>
        </authorList>
    </citation>
    <scope>NUCLEOTIDE SEQUENCE [LARGE SCALE GENOMIC DNA]</scope>
    <source>
        <strain evidence="2 3">SS14</strain>
    </source>
</reference>
<dbReference type="EMBL" id="KN837438">
    <property type="protein sequence ID" value="KIJ25050.1"/>
    <property type="molecule type" value="Genomic_DNA"/>
</dbReference>
<dbReference type="HOGENOM" id="CLU_076689_0_0_1"/>
<feature type="compositionally biased region" description="Basic and acidic residues" evidence="1">
    <location>
        <begin position="1"/>
        <end position="16"/>
    </location>
</feature>
<feature type="compositionally biased region" description="Polar residues" evidence="1">
    <location>
        <begin position="56"/>
        <end position="65"/>
    </location>
</feature>
<dbReference type="AlphaFoldDB" id="A0A0C9UIK4"/>
<name>A0A0C9UIK4_SPHS4</name>
<feature type="region of interest" description="Disordered" evidence="1">
    <location>
        <begin position="132"/>
        <end position="157"/>
    </location>
</feature>
<feature type="compositionally biased region" description="Low complexity" evidence="1">
    <location>
        <begin position="73"/>
        <end position="85"/>
    </location>
</feature>
<feature type="region of interest" description="Disordered" evidence="1">
    <location>
        <begin position="1"/>
        <end position="92"/>
    </location>
</feature>
<organism evidence="2 3">
    <name type="scientific">Sphaerobolus stellatus (strain SS14)</name>
    <dbReference type="NCBI Taxonomy" id="990650"/>
    <lineage>
        <taxon>Eukaryota</taxon>
        <taxon>Fungi</taxon>
        <taxon>Dikarya</taxon>
        <taxon>Basidiomycota</taxon>
        <taxon>Agaricomycotina</taxon>
        <taxon>Agaricomycetes</taxon>
        <taxon>Phallomycetidae</taxon>
        <taxon>Geastrales</taxon>
        <taxon>Sphaerobolaceae</taxon>
        <taxon>Sphaerobolus</taxon>
    </lineage>
</organism>
<keyword evidence="3" id="KW-1185">Reference proteome</keyword>
<evidence type="ECO:0000313" key="2">
    <source>
        <dbReference type="EMBL" id="KIJ25050.1"/>
    </source>
</evidence>
<proteinExistence type="predicted"/>
<accession>A0A0C9UIK4</accession>
<evidence type="ECO:0000313" key="3">
    <source>
        <dbReference type="Proteomes" id="UP000054279"/>
    </source>
</evidence>